<evidence type="ECO:0000256" key="7">
    <source>
        <dbReference type="ARBA" id="ARBA00023204"/>
    </source>
</evidence>
<keyword evidence="6" id="KW-0862">Zinc</keyword>
<dbReference type="AlphaFoldDB" id="A0A7J7IPA5"/>
<dbReference type="GO" id="GO:0005634">
    <property type="term" value="C:nucleus"/>
    <property type="evidence" value="ECO:0007669"/>
    <property type="project" value="UniProtKB-SubCell"/>
</dbReference>
<evidence type="ECO:0000256" key="8">
    <source>
        <dbReference type="ARBA" id="ARBA00023242"/>
    </source>
</evidence>
<dbReference type="OrthoDB" id="6077at2759"/>
<feature type="region of interest" description="Disordered" evidence="9">
    <location>
        <begin position="268"/>
        <end position="296"/>
    </location>
</feature>
<dbReference type="InterPro" id="IPR034732">
    <property type="entry name" value="EPHD"/>
</dbReference>
<dbReference type="Pfam" id="PF13771">
    <property type="entry name" value="zf-HC5HC2H"/>
    <property type="match status" value="1"/>
</dbReference>
<comment type="caution">
    <text evidence="11">The sequence shown here is derived from an EMBL/GenBank/DDBJ whole genome shotgun (WGS) entry which is preliminary data.</text>
</comment>
<keyword evidence="2" id="KW-0479">Metal-binding</keyword>
<dbReference type="InterPro" id="IPR031099">
    <property type="entry name" value="BRCA1-associated"/>
</dbReference>
<feature type="domain" description="PHD-type" evidence="10">
    <location>
        <begin position="626"/>
        <end position="746"/>
    </location>
</feature>
<keyword evidence="12" id="KW-1185">Reference proteome</keyword>
<evidence type="ECO:0000256" key="2">
    <source>
        <dbReference type="ARBA" id="ARBA00022723"/>
    </source>
</evidence>
<evidence type="ECO:0000256" key="9">
    <source>
        <dbReference type="SAM" id="MobiDB-lite"/>
    </source>
</evidence>
<evidence type="ECO:0000256" key="1">
    <source>
        <dbReference type="ARBA" id="ARBA00004123"/>
    </source>
</evidence>
<organism evidence="11 12">
    <name type="scientific">Cyanidiococcus yangmingshanensis</name>
    <dbReference type="NCBI Taxonomy" id="2690220"/>
    <lineage>
        <taxon>Eukaryota</taxon>
        <taxon>Rhodophyta</taxon>
        <taxon>Bangiophyceae</taxon>
        <taxon>Cyanidiales</taxon>
        <taxon>Cyanidiaceae</taxon>
        <taxon>Cyanidiococcus</taxon>
    </lineage>
</organism>
<keyword evidence="5" id="KW-0863">Zinc-finger</keyword>
<proteinExistence type="predicted"/>
<dbReference type="Gene3D" id="3.30.40.10">
    <property type="entry name" value="Zinc/RING finger domain, C3HC4 (zinc finger)"/>
    <property type="match status" value="1"/>
</dbReference>
<comment type="subcellular location">
    <subcellularLocation>
        <location evidence="1">Nucleus</location>
    </subcellularLocation>
</comment>
<keyword evidence="4" id="KW-0227">DNA damage</keyword>
<dbReference type="GO" id="GO:0004842">
    <property type="term" value="F:ubiquitin-protein transferase activity"/>
    <property type="evidence" value="ECO:0007669"/>
    <property type="project" value="TreeGrafter"/>
</dbReference>
<evidence type="ECO:0000259" key="10">
    <source>
        <dbReference type="PROSITE" id="PS51805"/>
    </source>
</evidence>
<feature type="region of interest" description="Disordered" evidence="9">
    <location>
        <begin position="166"/>
        <end position="209"/>
    </location>
</feature>
<dbReference type="PANTHER" id="PTHR13763">
    <property type="entry name" value="BREAST CANCER TYPE 1 SUSCEPTIBILITY PROTEIN BRCA1"/>
    <property type="match status" value="1"/>
</dbReference>
<protein>
    <recommendedName>
        <fullName evidence="10">PHD-type domain-containing protein</fullName>
    </recommendedName>
</protein>
<feature type="region of interest" description="Disordered" evidence="9">
    <location>
        <begin position="478"/>
        <end position="511"/>
    </location>
</feature>
<gene>
    <name evidence="11" type="ORF">F1559_004290</name>
</gene>
<dbReference type="InterPro" id="IPR013083">
    <property type="entry name" value="Znf_RING/FYVE/PHD"/>
</dbReference>
<evidence type="ECO:0000313" key="12">
    <source>
        <dbReference type="Proteomes" id="UP000530660"/>
    </source>
</evidence>
<sequence length="765" mass="86401">MLKRQVMTHLRQQDNGTKYDVNKIEDLILRVLCNFSTFAGIPPARRLALLEQALKRYIAQNASYMSSLCVAWHFTASFSGDSSMDYDRLDDLGAIREIMLQIMAEQPREEATGSDPHEPKLNCSVVGAPGDMLEALRHAGCRITRRVEQWLGHAMVSDERVSVSIGAGQSESIQPGDRTERSRAAATSGSAKRPLSQLSGEDPVQRGARTIPTRLPLKLAPALLHYLRWRMPTMDAECLQWALIRELIHIDDAKYVYIPERGAGPRRVAKRAANGSSGAQPEPLGSGRCRSRARSDTTSVYEQVRLERIKEHRALLASLGLGRQRAPAPVRTWLARDDPATTCEQTAKPNKSANVLVPAQATDPSAATFASYLMRHDTTLGPWVWQLDPLWIRFAEQVAETCLCRCRKAPELELVFAHHSAPARHFKIVQRRNDFARYRQHVQQICTRYLVEMNSMENRQKRRFRNRHTSYNEPSLLADSEKNADECSKSSSQTASRAKASARGPALSRSSDTPVASALVYPSAAEEVYIWTENDYRQFFAAWRRFGNGVHANKKIAQAMNEWYVANWAANRGLNGRLKTRDGVSGNVVFLPTHIVYQKRLHRGWLDMHRSEDALKLEQLLPDEHKTNCGLCRRDASTVTMSRTGPLTGPFWEMFPDTPSKPVWIHRQCLLWAPEVFETCEGTMMNVRRAFRRALRLRCAHCGHTGAATGCFIRSCRRSYHAPECALTADCSLDQRQYRLLCAKHTKMYARALTRGASAFWESLS</sequence>
<evidence type="ECO:0000256" key="5">
    <source>
        <dbReference type="ARBA" id="ARBA00022771"/>
    </source>
</evidence>
<evidence type="ECO:0000256" key="4">
    <source>
        <dbReference type="ARBA" id="ARBA00022763"/>
    </source>
</evidence>
<feature type="compositionally biased region" description="Basic and acidic residues" evidence="9">
    <location>
        <begin position="479"/>
        <end position="488"/>
    </location>
</feature>
<evidence type="ECO:0000256" key="3">
    <source>
        <dbReference type="ARBA" id="ARBA00022737"/>
    </source>
</evidence>
<dbReference type="GO" id="GO:0045944">
    <property type="term" value="P:positive regulation of transcription by RNA polymerase II"/>
    <property type="evidence" value="ECO:0007669"/>
    <property type="project" value="TreeGrafter"/>
</dbReference>
<dbReference type="GO" id="GO:0000724">
    <property type="term" value="P:double-strand break repair via homologous recombination"/>
    <property type="evidence" value="ECO:0007669"/>
    <property type="project" value="TreeGrafter"/>
</dbReference>
<dbReference type="PROSITE" id="PS51805">
    <property type="entry name" value="EPHD"/>
    <property type="match status" value="1"/>
</dbReference>
<evidence type="ECO:0000256" key="6">
    <source>
        <dbReference type="ARBA" id="ARBA00022833"/>
    </source>
</evidence>
<keyword evidence="3" id="KW-0677">Repeat</keyword>
<evidence type="ECO:0000313" key="11">
    <source>
        <dbReference type="EMBL" id="KAF6004560.1"/>
    </source>
</evidence>
<name>A0A7J7IPA5_9RHOD</name>
<dbReference type="PANTHER" id="PTHR13763:SF0">
    <property type="entry name" value="BREAST CANCER TYPE 1 SUSCEPTIBILITY PROTEIN"/>
    <property type="match status" value="1"/>
</dbReference>
<dbReference type="EMBL" id="VWRR01000003">
    <property type="protein sequence ID" value="KAF6004560.1"/>
    <property type="molecule type" value="Genomic_DNA"/>
</dbReference>
<dbReference type="Proteomes" id="UP000530660">
    <property type="component" value="Unassembled WGS sequence"/>
</dbReference>
<keyword evidence="7" id="KW-0234">DNA repair</keyword>
<dbReference type="GO" id="GO:0008270">
    <property type="term" value="F:zinc ion binding"/>
    <property type="evidence" value="ECO:0007669"/>
    <property type="project" value="UniProtKB-KW"/>
</dbReference>
<reference evidence="11 12" key="1">
    <citation type="journal article" date="2020" name="J. Phycol.">
        <title>Comparative genome analysis reveals Cyanidiococcus gen. nov., a new extremophilic red algal genus sister to Cyanidioschyzon (Cyanidioschyzonaceae, Rhodophyta).</title>
        <authorList>
            <person name="Liu S.-L."/>
            <person name="Chiang Y.-R."/>
            <person name="Yoon H.S."/>
            <person name="Fu H.-Y."/>
        </authorList>
    </citation>
    <scope>NUCLEOTIDE SEQUENCE [LARGE SCALE GENOMIC DNA]</scope>
    <source>
        <strain evidence="11 12">THAL066</strain>
    </source>
</reference>
<accession>A0A7J7IPA5</accession>
<keyword evidence="8" id="KW-0539">Nucleus</keyword>